<keyword evidence="2" id="KW-1185">Reference proteome</keyword>
<gene>
    <name evidence="1" type="ORF">BLNAU_14395</name>
</gene>
<evidence type="ECO:0000313" key="1">
    <source>
        <dbReference type="EMBL" id="KAK2950724.1"/>
    </source>
</evidence>
<proteinExistence type="predicted"/>
<dbReference type="EMBL" id="JARBJD010000131">
    <property type="protein sequence ID" value="KAK2950724.1"/>
    <property type="molecule type" value="Genomic_DNA"/>
</dbReference>
<name>A0ABQ9XIU3_9EUKA</name>
<accession>A0ABQ9XIU3</accession>
<dbReference type="Proteomes" id="UP001281761">
    <property type="component" value="Unassembled WGS sequence"/>
</dbReference>
<sequence length="233" mass="27215">MLMLNNLVQRCSPEVRLTLVKADLIPRLISTINPLSLSFAEAADIHTNLMEIVWSSLWLATPYGLASLKIEDGNEQQAVHETVLKQVLSPSEEYIYHLCVNRYSIIDGEQSLNFLAILARLSHVSPFYQPTLDFVVHMPVFLTIPSCLAFFEYDHSIYIFLVIMNTSQRKWNEQGRETRQMWKTVLWMLRMEGFEDVIEEKLHNDRKEYYGRYIVARSIDWNDLLGMNVPEQE</sequence>
<protein>
    <submittedName>
        <fullName evidence="1">Uncharacterized protein</fullName>
    </submittedName>
</protein>
<comment type="caution">
    <text evidence="1">The sequence shown here is derived from an EMBL/GenBank/DDBJ whole genome shotgun (WGS) entry which is preliminary data.</text>
</comment>
<organism evidence="1 2">
    <name type="scientific">Blattamonas nauphoetae</name>
    <dbReference type="NCBI Taxonomy" id="2049346"/>
    <lineage>
        <taxon>Eukaryota</taxon>
        <taxon>Metamonada</taxon>
        <taxon>Preaxostyla</taxon>
        <taxon>Oxymonadida</taxon>
        <taxon>Blattamonas</taxon>
    </lineage>
</organism>
<reference evidence="1 2" key="1">
    <citation type="journal article" date="2022" name="bioRxiv">
        <title>Genomics of Preaxostyla Flagellates Illuminates Evolutionary Transitions and the Path Towards Mitochondrial Loss.</title>
        <authorList>
            <person name="Novak L.V.F."/>
            <person name="Treitli S.C."/>
            <person name="Pyrih J."/>
            <person name="Halakuc P."/>
            <person name="Pipaliya S.V."/>
            <person name="Vacek V."/>
            <person name="Brzon O."/>
            <person name="Soukal P."/>
            <person name="Eme L."/>
            <person name="Dacks J.B."/>
            <person name="Karnkowska A."/>
            <person name="Elias M."/>
            <person name="Hampl V."/>
        </authorList>
    </citation>
    <scope>NUCLEOTIDE SEQUENCE [LARGE SCALE GENOMIC DNA]</scope>
    <source>
        <strain evidence="1">NAU3</strain>
        <tissue evidence="1">Gut</tissue>
    </source>
</reference>
<evidence type="ECO:0000313" key="2">
    <source>
        <dbReference type="Proteomes" id="UP001281761"/>
    </source>
</evidence>